<sequence>MTNVQPGVFRLIAASRIVSALRTEGLTLYWLALACLLLQLLPAEARLWLELHPATWWQGEYWRLLTGHLVHAGWWHWLLNALGIAVLQQLLGPYLAVRHWMACCLFSAVFVSVGLGLISSLSYYLGFSGLLHALFIFAALQALAREKVVALAVLAIVLGKVVLEQIAGPAESSARLIGIAVATDAHWLGAVAGLCFYLARALWSGPLKLQFR</sequence>
<evidence type="ECO:0000313" key="8">
    <source>
        <dbReference type="Proteomes" id="UP000319732"/>
    </source>
</evidence>
<evidence type="ECO:0000256" key="3">
    <source>
        <dbReference type="ARBA" id="ARBA00022989"/>
    </source>
</evidence>
<keyword evidence="3 5" id="KW-1133">Transmembrane helix</keyword>
<dbReference type="AlphaFoldDB" id="A0A545SYU8"/>
<dbReference type="NCBIfam" id="TIGR03902">
    <property type="entry name" value="rhom_GG_sort"/>
    <property type="match status" value="1"/>
</dbReference>
<evidence type="ECO:0000256" key="2">
    <source>
        <dbReference type="ARBA" id="ARBA00022692"/>
    </source>
</evidence>
<keyword evidence="2 5" id="KW-0812">Transmembrane</keyword>
<dbReference type="SUPFAM" id="SSF144091">
    <property type="entry name" value="Rhomboid-like"/>
    <property type="match status" value="1"/>
</dbReference>
<dbReference type="InterPro" id="IPR035952">
    <property type="entry name" value="Rhomboid-like_sf"/>
</dbReference>
<evidence type="ECO:0000256" key="4">
    <source>
        <dbReference type="ARBA" id="ARBA00023136"/>
    </source>
</evidence>
<dbReference type="Pfam" id="PF01694">
    <property type="entry name" value="Rhomboid"/>
    <property type="match status" value="1"/>
</dbReference>
<dbReference type="GO" id="GO:0004252">
    <property type="term" value="F:serine-type endopeptidase activity"/>
    <property type="evidence" value="ECO:0007669"/>
    <property type="project" value="InterPro"/>
</dbReference>
<evidence type="ECO:0000313" key="7">
    <source>
        <dbReference type="EMBL" id="TQV70140.1"/>
    </source>
</evidence>
<dbReference type="InterPro" id="IPR022764">
    <property type="entry name" value="Peptidase_S54_rhomboid_dom"/>
</dbReference>
<keyword evidence="4 5" id="KW-0472">Membrane</keyword>
<dbReference type="InterPro" id="IPR023826">
    <property type="entry name" value="Rhom-like_SP_proteobac"/>
</dbReference>
<dbReference type="GO" id="GO:0016020">
    <property type="term" value="C:membrane"/>
    <property type="evidence" value="ECO:0007669"/>
    <property type="project" value="UniProtKB-SubCell"/>
</dbReference>
<feature type="transmembrane region" description="Helical" evidence="5">
    <location>
        <begin position="99"/>
        <end position="118"/>
    </location>
</feature>
<dbReference type="OrthoDB" id="196054at2"/>
<feature type="transmembrane region" description="Helical" evidence="5">
    <location>
        <begin position="26"/>
        <end position="49"/>
    </location>
</feature>
<comment type="subcellular location">
    <subcellularLocation>
        <location evidence="1">Membrane</location>
        <topology evidence="1">Multi-pass membrane protein</topology>
    </subcellularLocation>
</comment>
<dbReference type="Proteomes" id="UP000319732">
    <property type="component" value="Unassembled WGS sequence"/>
</dbReference>
<protein>
    <submittedName>
        <fullName evidence="7">Rhombosortase</fullName>
        <ecNumber evidence="7">3.4.21.-</ecNumber>
    </submittedName>
</protein>
<dbReference type="EMBL" id="VHSG01000025">
    <property type="protein sequence ID" value="TQV70140.1"/>
    <property type="molecule type" value="Genomic_DNA"/>
</dbReference>
<keyword evidence="7" id="KW-0378">Hydrolase</keyword>
<proteinExistence type="predicted"/>
<feature type="transmembrane region" description="Helical" evidence="5">
    <location>
        <begin position="148"/>
        <end position="167"/>
    </location>
</feature>
<evidence type="ECO:0000256" key="5">
    <source>
        <dbReference type="SAM" id="Phobius"/>
    </source>
</evidence>
<organism evidence="7 8">
    <name type="scientific">Exilibacterium tricleocarpae</name>
    <dbReference type="NCBI Taxonomy" id="2591008"/>
    <lineage>
        <taxon>Bacteria</taxon>
        <taxon>Pseudomonadati</taxon>
        <taxon>Pseudomonadota</taxon>
        <taxon>Gammaproteobacteria</taxon>
        <taxon>Cellvibrionales</taxon>
        <taxon>Cellvibrionaceae</taxon>
        <taxon>Exilibacterium</taxon>
    </lineage>
</organism>
<feature type="transmembrane region" description="Helical" evidence="5">
    <location>
        <begin position="187"/>
        <end position="203"/>
    </location>
</feature>
<dbReference type="EC" id="3.4.21.-" evidence="7"/>
<gene>
    <name evidence="7" type="primary">rrtA</name>
    <name evidence="7" type="ORF">FKG94_21695</name>
</gene>
<dbReference type="Gene3D" id="1.20.1540.10">
    <property type="entry name" value="Rhomboid-like"/>
    <property type="match status" value="1"/>
</dbReference>
<comment type="caution">
    <text evidence="7">The sequence shown here is derived from an EMBL/GenBank/DDBJ whole genome shotgun (WGS) entry which is preliminary data.</text>
</comment>
<feature type="transmembrane region" description="Helical" evidence="5">
    <location>
        <begin position="69"/>
        <end position="87"/>
    </location>
</feature>
<evidence type="ECO:0000259" key="6">
    <source>
        <dbReference type="Pfam" id="PF01694"/>
    </source>
</evidence>
<accession>A0A545SYU8</accession>
<feature type="domain" description="Peptidase S54 rhomboid" evidence="6">
    <location>
        <begin position="59"/>
        <end position="197"/>
    </location>
</feature>
<name>A0A545SYU8_9GAMM</name>
<evidence type="ECO:0000256" key="1">
    <source>
        <dbReference type="ARBA" id="ARBA00004141"/>
    </source>
</evidence>
<keyword evidence="8" id="KW-1185">Reference proteome</keyword>
<reference evidence="7 8" key="1">
    <citation type="submission" date="2019-06" db="EMBL/GenBank/DDBJ databases">
        <title>Whole genome sequence for Cellvibrionaceae sp. R142.</title>
        <authorList>
            <person name="Wang G."/>
        </authorList>
    </citation>
    <scope>NUCLEOTIDE SEQUENCE [LARGE SCALE GENOMIC DNA]</scope>
    <source>
        <strain evidence="7 8">R142</strain>
    </source>
</reference>